<organism evidence="3 4">
    <name type="scientific">Nocardioides luteus</name>
    <dbReference type="NCBI Taxonomy" id="1844"/>
    <lineage>
        <taxon>Bacteria</taxon>
        <taxon>Bacillati</taxon>
        <taxon>Actinomycetota</taxon>
        <taxon>Actinomycetes</taxon>
        <taxon>Propionibacteriales</taxon>
        <taxon>Nocardioidaceae</taxon>
        <taxon>Nocardioides</taxon>
    </lineage>
</organism>
<dbReference type="InterPro" id="IPR006683">
    <property type="entry name" value="Thioestr_dom"/>
</dbReference>
<dbReference type="RefSeq" id="WP_045548938.1">
    <property type="nucleotide sequence ID" value="NZ_JZDQ02000016.1"/>
</dbReference>
<dbReference type="Proteomes" id="UP000033772">
    <property type="component" value="Unassembled WGS sequence"/>
</dbReference>
<evidence type="ECO:0000259" key="2">
    <source>
        <dbReference type="Pfam" id="PF03061"/>
    </source>
</evidence>
<keyword evidence="4" id="KW-1185">Reference proteome</keyword>
<keyword evidence="1" id="KW-0378">Hydrolase</keyword>
<evidence type="ECO:0000256" key="1">
    <source>
        <dbReference type="ARBA" id="ARBA00022801"/>
    </source>
</evidence>
<dbReference type="SUPFAM" id="SSF54637">
    <property type="entry name" value="Thioesterase/thiol ester dehydrase-isomerase"/>
    <property type="match status" value="1"/>
</dbReference>
<dbReference type="InterPro" id="IPR003736">
    <property type="entry name" value="PAAI_dom"/>
</dbReference>
<dbReference type="InterPro" id="IPR029069">
    <property type="entry name" value="HotDog_dom_sf"/>
</dbReference>
<name>A0A1J4N6W4_9ACTN</name>
<dbReference type="EMBL" id="JZDQ02000016">
    <property type="protein sequence ID" value="OIJ26384.1"/>
    <property type="molecule type" value="Genomic_DNA"/>
</dbReference>
<dbReference type="PANTHER" id="PTHR43240">
    <property type="entry name" value="1,4-DIHYDROXY-2-NAPHTHOYL-COA THIOESTERASE 1"/>
    <property type="match status" value="1"/>
</dbReference>
<dbReference type="Gene3D" id="3.10.129.10">
    <property type="entry name" value="Hotdog Thioesterase"/>
    <property type="match status" value="1"/>
</dbReference>
<comment type="caution">
    <text evidence="3">The sequence shown here is derived from an EMBL/GenBank/DDBJ whole genome shotgun (WGS) entry which is preliminary data.</text>
</comment>
<accession>A0A1J4N6W4</accession>
<dbReference type="NCBIfam" id="TIGR00369">
    <property type="entry name" value="unchar_dom_1"/>
    <property type="match status" value="1"/>
</dbReference>
<dbReference type="PANTHER" id="PTHR43240:SF1">
    <property type="entry name" value="BLR5584 PROTEIN"/>
    <property type="match status" value="1"/>
</dbReference>
<reference evidence="3" key="1">
    <citation type="submission" date="2016-10" db="EMBL/GenBank/DDBJ databases">
        <title>Draft Genome Sequence of Nocardioides luteus Strain BAFB, an Alkane-Degrading Bacterium Isolated from JP-7 Polluted Soil.</title>
        <authorList>
            <person name="Brown L."/>
            <person name="Ruiz O.N."/>
            <person name="Gunasekera T."/>
        </authorList>
    </citation>
    <scope>NUCLEOTIDE SEQUENCE [LARGE SCALE GENOMIC DNA]</scope>
    <source>
        <strain evidence="3">BAFB</strain>
    </source>
</reference>
<dbReference type="GO" id="GO:0061522">
    <property type="term" value="F:1,4-dihydroxy-2-naphthoyl-CoA thioesterase activity"/>
    <property type="evidence" value="ECO:0007669"/>
    <property type="project" value="TreeGrafter"/>
</dbReference>
<protein>
    <submittedName>
        <fullName evidence="3">Aromatic compound degradation protein PaaI</fullName>
    </submittedName>
</protein>
<dbReference type="AlphaFoldDB" id="A0A1J4N6W4"/>
<gene>
    <name evidence="3" type="ORF">UG56_012925</name>
</gene>
<proteinExistence type="predicted"/>
<dbReference type="OrthoDB" id="9813282at2"/>
<feature type="domain" description="Thioesterase" evidence="2">
    <location>
        <begin position="73"/>
        <end position="151"/>
    </location>
</feature>
<evidence type="ECO:0000313" key="4">
    <source>
        <dbReference type="Proteomes" id="UP000033772"/>
    </source>
</evidence>
<dbReference type="CDD" id="cd03443">
    <property type="entry name" value="PaaI_thioesterase"/>
    <property type="match status" value="1"/>
</dbReference>
<sequence length="161" mass="16997">MPHRERTYSWEDPKVFVDAAAGLSGLEFLGKIGSGELPLVPAGATTNILPVAVGDGWAEFEMQPEEWHYNPIGSVHGGMLAGLADSALGCAVHTKLPAGTGYTSLDLNIKFTRAANLDSGVLRCRADVVTIGRRTATAEARVVDSHGRVVAHAIATCLLFT</sequence>
<evidence type="ECO:0000313" key="3">
    <source>
        <dbReference type="EMBL" id="OIJ26384.1"/>
    </source>
</evidence>
<dbReference type="STRING" id="1844.UG56_012925"/>
<dbReference type="GO" id="GO:0005829">
    <property type="term" value="C:cytosol"/>
    <property type="evidence" value="ECO:0007669"/>
    <property type="project" value="TreeGrafter"/>
</dbReference>
<dbReference type="Pfam" id="PF03061">
    <property type="entry name" value="4HBT"/>
    <property type="match status" value="1"/>
</dbReference>